<reference evidence="1" key="1">
    <citation type="submission" date="2016-09" db="EMBL/GenBank/DDBJ databases">
        <title>The Complete Genome of Burkholderia sprentiae wsm5005.</title>
        <authorList>
            <person name="De Meyer S."/>
            <person name="Wang P."/>
            <person name="Terpolilli J."/>
        </authorList>
    </citation>
    <scope>NUCLEOTIDE SEQUENCE</scope>
    <source>
        <strain evidence="1">WSM5005</strain>
        <plasmid evidence="1">pl3WSM5005</plasmid>
    </source>
</reference>
<evidence type="ECO:0000313" key="2">
    <source>
        <dbReference type="Proteomes" id="UP000179860"/>
    </source>
</evidence>
<keyword evidence="1" id="KW-0547">Nucleotide-binding</keyword>
<name>A0ACA8AX60_9BURK</name>
<keyword evidence="1" id="KW-0347">Helicase</keyword>
<keyword evidence="1" id="KW-0614">Plasmid</keyword>
<evidence type="ECO:0000313" key="1">
    <source>
        <dbReference type="EMBL" id="APA90298.2"/>
    </source>
</evidence>
<keyword evidence="1" id="KW-0378">Hydrolase</keyword>
<sequence length="2061" mass="228396">MKRRADEAQLGFDFTFNETVAAIERINEDAAADPIDEQTGAKNAGRPTQTTGRGQARPPTGYDLFSAPEPVSSARVDDPRPLGAELAAATEGAGNAGRSDLAGPSAGPADGGARGVDGRVGDVANGSVGVGSPGAGEHLDRTELEQTAQPALARAPIDIEPPTDYVISDADRLGEGGAKTKYRENVAALRLLAKLRDEDRAASREEQSVLVRYVGWGGIPQAFDHRNTEWRTEFEELASLLGKDDYEAARRSTQDAHYTAQPVVEAVHSAMVRFGFDGGRVLEPSIGSGNFVGLMPASMRERSKVTGIELDHVTAQIARHLYPSASVINKGFQEVTIPGGYFDAAIGNPPFGNQSVYDANHRDISQFSIHNYFISKSVDKLREGGVAAFVVSNYFLDARDSSARSHIADQAHFLGAIRLPNTAFKKNALTEVTTDIVFLQKAKAGEVPERNWVDVVDVPDLAGGEDMPLNQYYLDRPEMMLGRMERAGTMYAGGTPALIAPEGQDLAVDLATAIMRLPEGIYVGREAERTIAEAAQEPIEVPESVKIGAYFVTEKGKVAQRLDDLLDEPQARLVTDKNEKGLERIKGMTDIRNVLRDLMRAERREDVPEADLAMLRGKLNVVYDAFVKRNGHVNSLVNRQAMSEDPDYPLLQSLERDYDKGISKEVAKKNGVEPRDPSAQKAAIFNTRVMSPRREVTHVESAKDALVVSMNETGGVDLDLMVRLSGRDEDAILRELQGLVYLNPASQRWETADRYLTGNVKDKLKLAEVAALADNRYAGNVEALKIVQPPDIEAVDISIQLGSTWVPDPVVNDFVTHIFGNVHRNVTYQPSLGKWIANIGTGDATTMRVTWGTEDAPANKLLESVLTNKAIEVQDIVGYDEYRNPIRKTNEAKTAAANQKADEIRQAFSDWVWEDKDRREMLGRLYNDRFNTNVAPRYDGSHLSLPGASSAIELRPHQKDAIWRGIQDGTELFDHVVGAGKTFACIATAMESKRMGLTKKALFVVPNHLLLQWKDDIYKLYPDANVLIAEKSDFQKENRERLFARIATGDWDAVVVGHSSFKKIGMPPQMLNEILNEQIDDLTDAILSIKEERGDRVTIKEMEKARDRMKAKLERAAETGAKDRVVTFDELGIDAMFVDEADEFKNLFITTSLSRISGLGNLQGSDKAFDLFVKARYLQKQNGGRGVYFATGTPVANTIAEIYTMQRYMQYDELKTRGIHHFDAWASTFGQVVTGWELDATGVNYRLNSRFSKFQNVPELTNLYRSFADVITREDLQRQAAERGTRFPVPKVKGGKPTNIVVERSPMQARYMGEQTPVLGSDGKPIRRADGSTVTNWTEGSIIHRMENLPKDPSEDNPLKITNDARKAGLDYRLIDPDAPDFEGSKTNVAIDEMVRIYHAWDDKRGTQLVFCDLSTPKLDRNAANNQVAAVARDNAADEHDAPGGDEVAVSMDELLSRGNGKFSVYDDIRSKLIARGIPADEIRYIHEAKTDLQRAKLFEQVRRGDVRFLLGSTAKMGAGTNVQTRLVAEHHLDAPWRPRDLEQREGRIVRQGNELYKEDPDGFEVEILRYATKQTYDSRMWQTIEYKAGAIEQFRRGDGISRVIEDVAGEAANAAEMKAAATGNPLIFMQVQLSADLKKMEALHSNYKRNRHSLESSVDWLSKGDERAEKRIKAYESDAALRNANTTEEWQMKVGQNTFNADSKDHLMESVLSGMQRAIEGRAKSVSDKPTVVNIGKYRGFVVTAAADSRHIQFALKGAEVYTPGNLRYSVEDKFSVTGFIQRMDNVLEDIEDKVYWEKDQAERDRAELAKVKEQLGKPFAQQRELELLRKNNADVMVELRKMQDDPEYISTWEPATIESVPAQDGDLFASVDPLASERAARETAYRSEVRESIEKAAADYIAGMQEPHRSDEFFNRQHDRLFEGDGAKDVHAGLIEKIKSDRELALAVVTAPGKRFASPEMLEAAESVVQIAAAAKQQASAVGLTPEMPNRDGGTYSGRVVAQTPHYLVQDAGHGKGVLHHRGDVIQTNGVNIGDNIRLSYKAGHALARANDANNSLTR</sequence>
<reference evidence="1" key="2">
    <citation type="submission" date="2021-06" db="EMBL/GenBank/DDBJ databases">
        <authorList>
            <person name="Rogers T.H."/>
            <person name="Ramsay J.P."/>
            <person name="Wang P."/>
            <person name="Terpolilli J."/>
        </authorList>
    </citation>
    <scope>NUCLEOTIDE SEQUENCE</scope>
    <source>
        <strain evidence="1">WSM5005</strain>
        <plasmid evidence="1">pl3WSM5005</plasmid>
    </source>
</reference>
<accession>A0ACA8AX60</accession>
<keyword evidence="2" id="KW-1185">Reference proteome</keyword>
<proteinExistence type="predicted"/>
<gene>
    <name evidence="1" type="ORF">BJG93_34875</name>
</gene>
<geneLocation type="plasmid" evidence="1 2">
    <name>pl3WSM5005</name>
</geneLocation>
<dbReference type="Proteomes" id="UP000179860">
    <property type="component" value="Plasmid pl3WSM5005"/>
</dbReference>
<organism evidence="1 2">
    <name type="scientific">Paraburkholderia sprentiae WSM5005</name>
    <dbReference type="NCBI Taxonomy" id="754502"/>
    <lineage>
        <taxon>Bacteria</taxon>
        <taxon>Pseudomonadati</taxon>
        <taxon>Pseudomonadota</taxon>
        <taxon>Betaproteobacteria</taxon>
        <taxon>Burkholderiales</taxon>
        <taxon>Burkholderiaceae</taxon>
        <taxon>Paraburkholderia</taxon>
    </lineage>
</organism>
<dbReference type="EMBL" id="CP017564">
    <property type="protein sequence ID" value="APA90298.2"/>
    <property type="molecule type" value="Genomic_DNA"/>
</dbReference>
<keyword evidence="1" id="KW-0067">ATP-binding</keyword>
<protein>
    <submittedName>
        <fullName evidence="1">DEAD/DEAH box helicase family protein</fullName>
    </submittedName>
</protein>